<keyword evidence="6" id="KW-1185">Reference proteome</keyword>
<comment type="caution">
    <text evidence="5">The sequence shown here is derived from an EMBL/GenBank/DDBJ whole genome shotgun (WGS) entry which is preliminary data.</text>
</comment>
<dbReference type="InterPro" id="IPR011623">
    <property type="entry name" value="7TMR_DISM_rcpt_extracell_dom1"/>
</dbReference>
<evidence type="ECO:0000256" key="2">
    <source>
        <dbReference type="SAM" id="Phobius"/>
    </source>
</evidence>
<dbReference type="Pfam" id="PF07696">
    <property type="entry name" value="7TMR-DISMED2"/>
    <property type="match status" value="1"/>
</dbReference>
<dbReference type="Gene3D" id="2.60.40.2380">
    <property type="match status" value="1"/>
</dbReference>
<evidence type="ECO:0000259" key="3">
    <source>
        <dbReference type="Pfam" id="PF07695"/>
    </source>
</evidence>
<keyword evidence="2" id="KW-1133">Transmembrane helix</keyword>
<name>A0A3E1NEF1_9BACT</name>
<proteinExistence type="predicted"/>
<dbReference type="InterPro" id="IPR011622">
    <property type="entry name" value="7TMR_DISM_rcpt_extracell_dom2"/>
</dbReference>
<keyword evidence="2" id="KW-0812">Transmembrane</keyword>
<dbReference type="Pfam" id="PF07695">
    <property type="entry name" value="7TMR-DISM_7TM"/>
    <property type="match status" value="1"/>
</dbReference>
<feature type="transmembrane region" description="Helical" evidence="2">
    <location>
        <begin position="237"/>
        <end position="256"/>
    </location>
</feature>
<feature type="transmembrane region" description="Helical" evidence="2">
    <location>
        <begin position="171"/>
        <end position="193"/>
    </location>
</feature>
<dbReference type="RefSeq" id="WP_116849235.1">
    <property type="nucleotide sequence ID" value="NZ_QTJU01000010.1"/>
</dbReference>
<feature type="transmembrane region" description="Helical" evidence="2">
    <location>
        <begin position="268"/>
        <end position="289"/>
    </location>
</feature>
<keyword evidence="1" id="KW-0175">Coiled coil</keyword>
<reference evidence="5 6" key="1">
    <citation type="submission" date="2018-08" db="EMBL/GenBank/DDBJ databases">
        <title>Chitinophagaceae sp. K23C18032701, a novel bacterium isolated from forest soil.</title>
        <authorList>
            <person name="Wang C."/>
        </authorList>
    </citation>
    <scope>NUCLEOTIDE SEQUENCE [LARGE SCALE GENOMIC DNA]</scope>
    <source>
        <strain evidence="5 6">K23C18032701</strain>
    </source>
</reference>
<dbReference type="Proteomes" id="UP000261284">
    <property type="component" value="Unassembled WGS sequence"/>
</dbReference>
<evidence type="ECO:0000259" key="4">
    <source>
        <dbReference type="Pfam" id="PF07696"/>
    </source>
</evidence>
<feature type="coiled-coil region" evidence="1">
    <location>
        <begin position="404"/>
        <end position="459"/>
    </location>
</feature>
<feature type="domain" description="7TM-DISM receptor extracellular" evidence="4">
    <location>
        <begin position="29"/>
        <end position="157"/>
    </location>
</feature>
<accession>A0A3E1NEF1</accession>
<evidence type="ECO:0000256" key="1">
    <source>
        <dbReference type="SAM" id="Coils"/>
    </source>
</evidence>
<feature type="transmembrane region" description="Helical" evidence="2">
    <location>
        <begin position="351"/>
        <end position="372"/>
    </location>
</feature>
<feature type="transmembrane region" description="Helical" evidence="2">
    <location>
        <begin position="200"/>
        <end position="225"/>
    </location>
</feature>
<dbReference type="AlphaFoldDB" id="A0A3E1NEF1"/>
<organism evidence="5 6">
    <name type="scientific">Deminuibacter soli</name>
    <dbReference type="NCBI Taxonomy" id="2291815"/>
    <lineage>
        <taxon>Bacteria</taxon>
        <taxon>Pseudomonadati</taxon>
        <taxon>Bacteroidota</taxon>
        <taxon>Chitinophagia</taxon>
        <taxon>Chitinophagales</taxon>
        <taxon>Chitinophagaceae</taxon>
        <taxon>Deminuibacter</taxon>
    </lineage>
</organism>
<sequence>MLLLVLMVHAQQAVRISNKEEQHIFTYHEIDVLEDSTARMRFEQLDTAAFGINTTGTPQTHRPAAAYWYRIKIHHDTSVKQSFLLEFFDQTIDAISAYVPDKNGRYDSVQLGDSRPFKQRLFNHKNFELNIHNDSTRDLVYYFRVQSSQTADIIIVLRTVHKFIGYALDEYFSFGIFYGMILIFSFYNLIMFIAMRQRQYLWYILYILSVGLFEMSTDGIAYQYLWPRSPRFNQYGFALPLMGMSIFALLFTRALLYVKARAPRLNRVISWVIGARVLLFAGAVCFAPQWLNYKFIDVVPLFLAFCTGIYIWLNGYRPARFFVLGYSFLFVGCVLKLLIMLGFTWLNSSIISYYSLGFCFVMEMFFLSFAIGDKLRLLKKKKELAHREIIKQMTLRAELKDSLNAELERQVQERTQELVDKNELIASQNEELSGANELLQQQAEEISRINALLQHDNEELQTSVKKVSRARVLSAQVDFEEFSRIYPDRDSCFEFLAQLKWKEAYACRKCRHDQYFAGHLPFSRRCTKCDYEESVMANTIFQNTKIPINKAFYMIFLIYTSKGKISSHKLATLLDIRQSTCWAYLNRVRTLMEERKKELRDAGDEGWSKLVL</sequence>
<feature type="transmembrane region" description="Helical" evidence="2">
    <location>
        <begin position="295"/>
        <end position="314"/>
    </location>
</feature>
<dbReference type="OrthoDB" id="9783459at2"/>
<gene>
    <name evidence="5" type="ORF">DXN05_20870</name>
</gene>
<keyword evidence="2" id="KW-0472">Membrane</keyword>
<feature type="transmembrane region" description="Helical" evidence="2">
    <location>
        <begin position="321"/>
        <end position="345"/>
    </location>
</feature>
<feature type="domain" description="7TM-DISM receptor extracellular" evidence="3">
    <location>
        <begin position="170"/>
        <end position="374"/>
    </location>
</feature>
<protein>
    <submittedName>
        <fullName evidence="5">Chromosome partitioning protein ParA</fullName>
    </submittedName>
</protein>
<evidence type="ECO:0000313" key="6">
    <source>
        <dbReference type="Proteomes" id="UP000261284"/>
    </source>
</evidence>
<dbReference type="EMBL" id="QTJU01000010">
    <property type="protein sequence ID" value="RFM26363.1"/>
    <property type="molecule type" value="Genomic_DNA"/>
</dbReference>
<evidence type="ECO:0000313" key="5">
    <source>
        <dbReference type="EMBL" id="RFM26363.1"/>
    </source>
</evidence>